<name>A0A0F9ZJR1_TRIHA</name>
<dbReference type="Proteomes" id="UP000034112">
    <property type="component" value="Unassembled WGS sequence"/>
</dbReference>
<feature type="signal peptide" evidence="1">
    <location>
        <begin position="1"/>
        <end position="22"/>
    </location>
</feature>
<protein>
    <submittedName>
        <fullName evidence="3">Amidase</fullName>
    </submittedName>
</protein>
<evidence type="ECO:0000313" key="4">
    <source>
        <dbReference type="Proteomes" id="UP000034112"/>
    </source>
</evidence>
<keyword evidence="1" id="KW-0732">Signal</keyword>
<feature type="chain" id="PRO_5002530591" evidence="1">
    <location>
        <begin position="23"/>
        <end position="556"/>
    </location>
</feature>
<dbReference type="OMA" id="AYGGQCI"/>
<dbReference type="SUPFAM" id="SSF75304">
    <property type="entry name" value="Amidase signature (AS) enzymes"/>
    <property type="match status" value="1"/>
</dbReference>
<dbReference type="AlphaFoldDB" id="A0A0F9ZJR1"/>
<feature type="domain" description="Amidase" evidence="2">
    <location>
        <begin position="55"/>
        <end position="456"/>
    </location>
</feature>
<dbReference type="Pfam" id="PF01425">
    <property type="entry name" value="Amidase"/>
    <property type="match status" value="1"/>
</dbReference>
<reference evidence="4" key="1">
    <citation type="journal article" date="2015" name="Genome Announc.">
        <title>Draft whole-genome sequence of the biocontrol agent Trichoderma harzianum T6776.</title>
        <authorList>
            <person name="Baroncelli R."/>
            <person name="Piaggeschi G."/>
            <person name="Fiorini L."/>
            <person name="Bertolini E."/>
            <person name="Zapparata A."/>
            <person name="Pe M.E."/>
            <person name="Sarrocco S."/>
            <person name="Vannacci G."/>
        </authorList>
    </citation>
    <scope>NUCLEOTIDE SEQUENCE [LARGE SCALE GENOMIC DNA]</scope>
    <source>
        <strain evidence="4">T6776</strain>
    </source>
</reference>
<accession>A0A0F9ZJR1</accession>
<sequence length="556" mass="59907">MPTKHLLQIMMIMASSLPLGHCAPRNGRVELPPLLDATLDELQSGLNGGHFTSVDLIRAYTARIEQVNPRLHAINEINPDAISIAAHHDTLRHSGHLIGPLHGIPVVLKDNIATADKMNNTAGSYALVGAEVPEDSTVARKLREAGAIILGKANLSQWSGARGDITQGWSAYGGQCIGAYFPEMDPDGSSSGSGTAASIGLAWAALGTDTTGSIAGPSSKHNLVGIKPTMGLTSRYLVVPISEHQDTVGPMARTVKDAAYLLSAIAGSDKNDNYTSVSPFGEKPPDYVAACKGKGLRGKRIGVPRHMLELGSDRPSDYMVEVFNSALEVLREQGAEVVDDIFLSGAADLVSRKYSPFVTGPDMMADIPRYFSQLKTNPNNITTMMQLREFIQKDVREEYPEKGTQSWDRGISRGYDNTSPVWWENYSAQAELAGPRGIAGAVKEHSLDAIVFPTEYLSMLAAPLGNPVISVPVGRTPDDAPLVRNEFGTLNLKGPNQPFGLGFTGARFSEEVLIEIAYAFEQATMVRKTIVPYIQPETELEDIVGKTEQTNGNLEL</sequence>
<dbReference type="PANTHER" id="PTHR42678">
    <property type="entry name" value="AMIDASE"/>
    <property type="match status" value="1"/>
</dbReference>
<comment type="caution">
    <text evidence="3">The sequence shown here is derived from an EMBL/GenBank/DDBJ whole genome shotgun (WGS) entry which is preliminary data.</text>
</comment>
<proteinExistence type="predicted"/>
<dbReference type="InterPro" id="IPR023631">
    <property type="entry name" value="Amidase_dom"/>
</dbReference>
<evidence type="ECO:0000259" key="2">
    <source>
        <dbReference type="Pfam" id="PF01425"/>
    </source>
</evidence>
<organism evidence="3 4">
    <name type="scientific">Trichoderma harzianum</name>
    <name type="common">Hypocrea lixii</name>
    <dbReference type="NCBI Taxonomy" id="5544"/>
    <lineage>
        <taxon>Eukaryota</taxon>
        <taxon>Fungi</taxon>
        <taxon>Dikarya</taxon>
        <taxon>Ascomycota</taxon>
        <taxon>Pezizomycotina</taxon>
        <taxon>Sordariomycetes</taxon>
        <taxon>Hypocreomycetidae</taxon>
        <taxon>Hypocreales</taxon>
        <taxon>Hypocreaceae</taxon>
        <taxon>Trichoderma</taxon>
    </lineage>
</organism>
<dbReference type="EMBL" id="JOKZ01000247">
    <property type="protein sequence ID" value="KKP00537.1"/>
    <property type="molecule type" value="Genomic_DNA"/>
</dbReference>
<dbReference type="Gene3D" id="3.90.1300.10">
    <property type="entry name" value="Amidase signature (AS) domain"/>
    <property type="match status" value="1"/>
</dbReference>
<dbReference type="InterPro" id="IPR036928">
    <property type="entry name" value="AS_sf"/>
</dbReference>
<gene>
    <name evidence="3" type="ORF">THAR02_07377</name>
</gene>
<evidence type="ECO:0000313" key="3">
    <source>
        <dbReference type="EMBL" id="KKP00537.1"/>
    </source>
</evidence>
<dbReference type="OrthoDB" id="566138at2759"/>
<evidence type="ECO:0000256" key="1">
    <source>
        <dbReference type="SAM" id="SignalP"/>
    </source>
</evidence>
<dbReference type="PANTHER" id="PTHR42678:SF34">
    <property type="entry name" value="OS04G0183300 PROTEIN"/>
    <property type="match status" value="1"/>
</dbReference>